<dbReference type="InterPro" id="IPR052179">
    <property type="entry name" value="DD-CPase-like"/>
</dbReference>
<keyword evidence="2" id="KW-0378">Hydrolase</keyword>
<sequence>MWKQLRIWSFTLAAILLIIALQATLGTHKVGQKQTVAQKTTSSLPKGVKASDWDLVLVNKQHMLKHEMNFPKATLEGKIVDQRIVSAVEDFQKGAQQAGYATTLVSGYRSIADQTQVFNQVLQNNEAGGDSYDKALAATKAVVQTPGSSEHHTGQAIDLAGNDALAKYPGLEGAMDQFASQKWLIEHAPDYGFILRFPADKKGMEETGIDYESWHFRYVGVKNAKYMTKHHLTLEAYVKELNNRAKKQSQS</sequence>
<keyword evidence="2" id="KW-0121">Carboxypeptidase</keyword>
<keyword evidence="2" id="KW-0645">Protease</keyword>
<accession>A0ABM9N5D1</accession>
<gene>
    <name evidence="2" type="ORF">R54876_GBNLAHCA_00963</name>
</gene>
<dbReference type="RefSeq" id="WP_349641947.1">
    <property type="nucleotide sequence ID" value="NZ_CAWVOH010000002.1"/>
</dbReference>
<evidence type="ECO:0000313" key="3">
    <source>
        <dbReference type="Proteomes" id="UP001314241"/>
    </source>
</evidence>
<dbReference type="InterPro" id="IPR003709">
    <property type="entry name" value="VanY-like_core_dom"/>
</dbReference>
<dbReference type="SUPFAM" id="SSF55166">
    <property type="entry name" value="Hedgehog/DD-peptidase"/>
    <property type="match status" value="1"/>
</dbReference>
<dbReference type="EMBL" id="CAWVOH010000002">
    <property type="protein sequence ID" value="CAK8054395.1"/>
    <property type="molecule type" value="Genomic_DNA"/>
</dbReference>
<dbReference type="InterPro" id="IPR009045">
    <property type="entry name" value="Zn_M74/Hedgehog-like"/>
</dbReference>
<dbReference type="InterPro" id="IPR058193">
    <property type="entry name" value="VanY/YodJ_core_dom"/>
</dbReference>
<comment type="caution">
    <text evidence="2">The sequence shown here is derived from an EMBL/GenBank/DDBJ whole genome shotgun (WGS) entry which is preliminary data.</text>
</comment>
<reference evidence="2 3" key="1">
    <citation type="submission" date="2024-01" db="EMBL/GenBank/DDBJ databases">
        <authorList>
            <person name="Botero Cardona J."/>
        </authorList>
    </citation>
    <scope>NUCLEOTIDE SEQUENCE [LARGE SCALE GENOMIC DNA]</scope>
    <source>
        <strain evidence="2 3">LMG 33000</strain>
    </source>
</reference>
<keyword evidence="3" id="KW-1185">Reference proteome</keyword>
<dbReference type="GO" id="GO:0009046">
    <property type="term" value="F:zinc D-Ala-D-Ala carboxypeptidase activity"/>
    <property type="evidence" value="ECO:0007669"/>
    <property type="project" value="UniProtKB-EC"/>
</dbReference>
<proteinExistence type="predicted"/>
<dbReference type="Pfam" id="PF02557">
    <property type="entry name" value="VanY"/>
    <property type="match status" value="1"/>
</dbReference>
<dbReference type="PANTHER" id="PTHR34385">
    <property type="entry name" value="D-ALANYL-D-ALANINE CARBOXYPEPTIDASE"/>
    <property type="match status" value="1"/>
</dbReference>
<dbReference type="PANTHER" id="PTHR34385:SF1">
    <property type="entry name" value="PEPTIDOGLYCAN L-ALANYL-D-GLUTAMATE ENDOPEPTIDASE CWLK"/>
    <property type="match status" value="1"/>
</dbReference>
<dbReference type="Proteomes" id="UP001314241">
    <property type="component" value="Unassembled WGS sequence"/>
</dbReference>
<evidence type="ECO:0000313" key="2">
    <source>
        <dbReference type="EMBL" id="CAK8054395.1"/>
    </source>
</evidence>
<dbReference type="CDD" id="cd14852">
    <property type="entry name" value="LD-carboxypeptidase"/>
    <property type="match status" value="1"/>
</dbReference>
<protein>
    <submittedName>
        <fullName evidence="2">LAS superfamily (LdcB)</fullName>
        <ecNumber evidence="2">3.4.17.14</ecNumber>
    </submittedName>
</protein>
<name>A0ABM9N5D1_9LACO</name>
<dbReference type="Gene3D" id="3.30.1380.10">
    <property type="match status" value="1"/>
</dbReference>
<feature type="domain" description="D-alanyl-D-alanine carboxypeptidase-like core" evidence="1">
    <location>
        <begin position="80"/>
        <end position="220"/>
    </location>
</feature>
<dbReference type="EC" id="3.4.17.14" evidence="2"/>
<organism evidence="2 3">
    <name type="scientific">Eupransor demetentiae</name>
    <dbReference type="NCBI Taxonomy" id="3109584"/>
    <lineage>
        <taxon>Bacteria</taxon>
        <taxon>Bacillati</taxon>
        <taxon>Bacillota</taxon>
        <taxon>Bacilli</taxon>
        <taxon>Lactobacillales</taxon>
        <taxon>Lactobacillaceae</taxon>
        <taxon>Eupransor</taxon>
    </lineage>
</organism>
<evidence type="ECO:0000259" key="1">
    <source>
        <dbReference type="Pfam" id="PF02557"/>
    </source>
</evidence>